<evidence type="ECO:0000313" key="2">
    <source>
        <dbReference type="EMBL" id="EAU62142.1"/>
    </source>
</evidence>
<evidence type="ECO:0000313" key="3">
    <source>
        <dbReference type="Proteomes" id="UP000032702"/>
    </source>
</evidence>
<reference evidence="2 3" key="1">
    <citation type="submission" date="2006-04" db="EMBL/GenBank/DDBJ databases">
        <authorList>
            <person name="Nierman W.C."/>
        </authorList>
    </citation>
    <scope>NUCLEOTIDE SEQUENCE [LARGE SCALE GENOMIC DNA]</scope>
    <source>
        <strain evidence="2 3">DW4/3-1</strain>
    </source>
</reference>
<dbReference type="AlphaFoldDB" id="Q08NT5"/>
<name>Q08NT5_STIAD</name>
<dbReference type="Proteomes" id="UP000032702">
    <property type="component" value="Unassembled WGS sequence"/>
</dbReference>
<protein>
    <submittedName>
        <fullName evidence="2">Uncharacterized protein</fullName>
    </submittedName>
</protein>
<feature type="region of interest" description="Disordered" evidence="1">
    <location>
        <begin position="780"/>
        <end position="799"/>
    </location>
</feature>
<feature type="region of interest" description="Disordered" evidence="1">
    <location>
        <begin position="209"/>
        <end position="244"/>
    </location>
</feature>
<organism evidence="2 3">
    <name type="scientific">Stigmatella aurantiaca (strain DW4/3-1)</name>
    <dbReference type="NCBI Taxonomy" id="378806"/>
    <lineage>
        <taxon>Bacteria</taxon>
        <taxon>Pseudomonadati</taxon>
        <taxon>Myxococcota</taxon>
        <taxon>Myxococcia</taxon>
        <taxon>Myxococcales</taxon>
        <taxon>Cystobacterineae</taxon>
        <taxon>Archangiaceae</taxon>
        <taxon>Stigmatella</taxon>
    </lineage>
</organism>
<accession>Q08NT5</accession>
<sequence>MLGRQSAPRGRVGGVGGRALLGGADHPLAHAARAPILRLHLLAQHRLVHPRQRARLAAEVDGHVVAWHLAVELLHELLPLLHLALEDGAEVALVADDVGRQEQQQVRLRLAAGGLPEQVTQQGDVAQDGHLGDALDGAVLHDAADDHRLLILGHHRRLRAALRGGRAEHGIAGGDLLGLLGDDHADEVALVDLRLDGELQLHVLAGDGGEGGAQAEQRAAQTGVGAARDAADAADGSTQRARGEAGLEGHVLTHGDFSLLVVAGEQVRGGEHVHVRVLLERVQHHTEGRHVDAQVLQLWNDGPLEAREEAAQVDQRAQAQRGRCALLGVLGAHDARRRAVAGVQLVAGVQVDAELGVAVEVDLHDDGLDEDLAARNVELLDDPDDVLEIRLAGDDDERVGGLVGGHLHLAREQLGGHGRVLAGNARRLLLGGVAGPVGGALGQRLQRAGQLLGVRVLQRVDVDASAGVRGDVHLPDDLLDAVEGARAGHDDELVGALIRDDLRERHRPPRVARALGHVGGRHAPRGGVAAKAAHALAGAPLGLEQLLHRGGDFLGAGVLHLDDAQLVAGGARVQLVDDALQAVHVGAHVVDDDGVRRVRDGVAILGHELLEHAAQGLHLDVLDPEQLRHHLLIGGVGRVRVDDRRNGVLLRRALVDDLQETAVRVDGQPVGVQGRQEGGVERVRVHLHAAILGADDGDLPAHVLREDERLAGGIRHRLHQLLDVDLVEVDAIAGAAPGLLAAGGGTHGGGGALAARGRRLRGDLPLPGVVGVGVLREGAALGPGGRGGQHQAQKERPGRERLHWQEGRALRGLTDVVRLADRRSVALDLDLDAAGFLQLRVDLQGLLGAVQLEAIDAADDVAVLDADLRIDGVRTDGEELEALGLAILEGRHDARLHGHLVEVGQGAINLRAGNFILVLPGGADAGAQAAAGRPRGARLGHGRRRVGGHGRGAISRLPVDELPAAVVDDDDALAKDVRHLGALDAVANHVRLRALGAHVLDRGEGPELVGGHQCAQQLHPQAALDGLRVLIHGRGRGGLLHGHFGFGDLDAGQPRQGLYVQHGLLIGRVGTLRRAGHLLRAEAGRNGGFHEQVRRARHHPGDEQDEHQVHGPEVFAKEEFHHASRRAARH</sequence>
<gene>
    <name evidence="2" type="ORF">STIAU_4537</name>
</gene>
<proteinExistence type="predicted"/>
<dbReference type="EMBL" id="AAMD01000267">
    <property type="protein sequence ID" value="EAU62142.1"/>
    <property type="molecule type" value="Genomic_DNA"/>
</dbReference>
<evidence type="ECO:0000256" key="1">
    <source>
        <dbReference type="SAM" id="MobiDB-lite"/>
    </source>
</evidence>
<comment type="caution">
    <text evidence="2">The sequence shown here is derived from an EMBL/GenBank/DDBJ whole genome shotgun (WGS) entry which is preliminary data.</text>
</comment>